<proteinExistence type="predicted"/>
<evidence type="ECO:0000313" key="2">
    <source>
        <dbReference type="EMBL" id="BAM86161.1"/>
    </source>
</evidence>
<gene>
    <name evidence="2" type="ORF">S58_01410</name>
</gene>
<keyword evidence="3" id="KW-1185">Reference proteome</keyword>
<feature type="region of interest" description="Disordered" evidence="1">
    <location>
        <begin position="20"/>
        <end position="85"/>
    </location>
</feature>
<dbReference type="HOGENOM" id="CLU_2506193_0_0_5"/>
<accession>M4Z0W9</accession>
<dbReference type="Proteomes" id="UP000011841">
    <property type="component" value="Chromosome"/>
</dbReference>
<dbReference type="AlphaFoldDB" id="M4Z0W9"/>
<reference evidence="2 3" key="1">
    <citation type="journal article" date="2013" name="Appl. Environ. Microbiol.">
        <title>Genome analysis suggests that the soil oligotrophic bacterium Agromonas oligotrophica (Bradyrhizobium oligotrophicum) is a nitrogen-fixing symbiont of Aeschynomene indica.</title>
        <authorList>
            <person name="Okubo T."/>
            <person name="Fukushima S."/>
            <person name="Itakura M."/>
            <person name="Oshima K."/>
            <person name="Longtonglang A."/>
            <person name="Teaumroong N."/>
            <person name="Mitsui H."/>
            <person name="Hattori M."/>
            <person name="Hattori R."/>
            <person name="Hattori T."/>
            <person name="Minamisawa K."/>
        </authorList>
    </citation>
    <scope>NUCLEOTIDE SEQUENCE [LARGE SCALE GENOMIC DNA]</scope>
    <source>
        <strain evidence="2 3">S58</strain>
    </source>
</reference>
<dbReference type="KEGG" id="aol:S58_01410"/>
<evidence type="ECO:0000256" key="1">
    <source>
        <dbReference type="SAM" id="MobiDB-lite"/>
    </source>
</evidence>
<sequence length="85" mass="9137">MLARKPRMIRTLEMSTSCDARSVHPSLEGEGRLTESEAKREAGWGDLSTSTDLPGEITPPRSTVSRAIAPPLQEKVGARGSLHAP</sequence>
<protein>
    <submittedName>
        <fullName evidence="2">Uncharacterized protein</fullName>
    </submittedName>
</protein>
<evidence type="ECO:0000313" key="3">
    <source>
        <dbReference type="Proteomes" id="UP000011841"/>
    </source>
</evidence>
<name>M4Z0W9_9BRAD</name>
<organism evidence="2 3">
    <name type="scientific">Bradyrhizobium oligotrophicum S58</name>
    <dbReference type="NCBI Taxonomy" id="1245469"/>
    <lineage>
        <taxon>Bacteria</taxon>
        <taxon>Pseudomonadati</taxon>
        <taxon>Pseudomonadota</taxon>
        <taxon>Alphaproteobacteria</taxon>
        <taxon>Hyphomicrobiales</taxon>
        <taxon>Nitrobacteraceae</taxon>
        <taxon>Bradyrhizobium</taxon>
    </lineage>
</organism>
<feature type="compositionally biased region" description="Basic and acidic residues" evidence="1">
    <location>
        <begin position="27"/>
        <end position="43"/>
    </location>
</feature>
<dbReference type="EMBL" id="AP012603">
    <property type="protein sequence ID" value="BAM86161.1"/>
    <property type="molecule type" value="Genomic_DNA"/>
</dbReference>